<protein>
    <submittedName>
        <fullName evidence="1">Uncharacterized protein</fullName>
    </submittedName>
</protein>
<dbReference type="AlphaFoldDB" id="A0A7U2FKE7"/>
<dbReference type="VEuPathDB" id="FungiDB:JI435_421810"/>
<keyword evidence="2" id="KW-1185">Reference proteome</keyword>
<dbReference type="EMBL" id="CP069039">
    <property type="protein sequence ID" value="QRD04841.1"/>
    <property type="molecule type" value="Genomic_DNA"/>
</dbReference>
<dbReference type="Proteomes" id="UP000663193">
    <property type="component" value="Chromosome 17"/>
</dbReference>
<reference evidence="2" key="1">
    <citation type="journal article" date="2021" name="BMC Genomics">
        <title>Chromosome-level genome assembly and manually-curated proteome of model necrotroph Parastagonospora nodorum Sn15 reveals a genome-wide trove of candidate effector homologs, and redundancy of virulence-related functions within an accessory chromosome.</title>
        <authorList>
            <person name="Bertazzoni S."/>
            <person name="Jones D.A.B."/>
            <person name="Phan H.T."/>
            <person name="Tan K.-C."/>
            <person name="Hane J.K."/>
        </authorList>
    </citation>
    <scope>NUCLEOTIDE SEQUENCE [LARGE SCALE GENOMIC DNA]</scope>
    <source>
        <strain evidence="2">SN15 / ATCC MYA-4574 / FGSC 10173)</strain>
    </source>
</reference>
<organism evidence="1 2">
    <name type="scientific">Phaeosphaeria nodorum (strain SN15 / ATCC MYA-4574 / FGSC 10173)</name>
    <name type="common">Glume blotch fungus</name>
    <name type="synonym">Parastagonospora nodorum</name>
    <dbReference type="NCBI Taxonomy" id="321614"/>
    <lineage>
        <taxon>Eukaryota</taxon>
        <taxon>Fungi</taxon>
        <taxon>Dikarya</taxon>
        <taxon>Ascomycota</taxon>
        <taxon>Pezizomycotina</taxon>
        <taxon>Dothideomycetes</taxon>
        <taxon>Pleosporomycetidae</taxon>
        <taxon>Pleosporales</taxon>
        <taxon>Pleosporineae</taxon>
        <taxon>Phaeosphaeriaceae</taxon>
        <taxon>Parastagonospora</taxon>
    </lineage>
</organism>
<name>A0A7U2FKE7_PHANO</name>
<evidence type="ECO:0000313" key="2">
    <source>
        <dbReference type="Proteomes" id="UP000663193"/>
    </source>
</evidence>
<gene>
    <name evidence="1" type="ORF">JI435_421810</name>
</gene>
<accession>A0A7U2FKE7</accession>
<proteinExistence type="predicted"/>
<evidence type="ECO:0000313" key="1">
    <source>
        <dbReference type="EMBL" id="QRD04841.1"/>
    </source>
</evidence>
<sequence>MPNRRRVRAGQKESLSRKYTLDVPLTSTNLTLLAAPTIRLTAKQEGQSDDGMIADSSSDHALAVCGFSDRLGCLEGWPCTYPALRCLWSRIFRLCLTALPHCVYMHPRTCQVPLSLACTCFLLR</sequence>